<accession>A0ABU6MGF9</accession>
<protein>
    <submittedName>
        <fullName evidence="1">Uncharacterized protein</fullName>
    </submittedName>
</protein>
<dbReference type="Proteomes" id="UP001341444">
    <property type="component" value="Unassembled WGS sequence"/>
</dbReference>
<organism evidence="1 2">
    <name type="scientific">Heyndrickxia acidicola</name>
    <dbReference type="NCBI Taxonomy" id="209389"/>
    <lineage>
        <taxon>Bacteria</taxon>
        <taxon>Bacillati</taxon>
        <taxon>Bacillota</taxon>
        <taxon>Bacilli</taxon>
        <taxon>Bacillales</taxon>
        <taxon>Bacillaceae</taxon>
        <taxon>Heyndrickxia</taxon>
    </lineage>
</organism>
<gene>
    <name evidence="1" type="ORF">P4T90_11875</name>
</gene>
<reference evidence="1 2" key="1">
    <citation type="submission" date="2023-03" db="EMBL/GenBank/DDBJ databases">
        <title>Bacillus Genome Sequencing.</title>
        <authorList>
            <person name="Dunlap C."/>
        </authorList>
    </citation>
    <scope>NUCLEOTIDE SEQUENCE [LARGE SCALE GENOMIC DNA]</scope>
    <source>
        <strain evidence="1 2">B-23453</strain>
    </source>
</reference>
<sequence>MLIEAEGTRLLRDQRIWGDPAGAQRRGGSTIAPRKASACSVNQPAGMIRALAISILNLMLTGN</sequence>
<evidence type="ECO:0000313" key="2">
    <source>
        <dbReference type="Proteomes" id="UP001341444"/>
    </source>
</evidence>
<proteinExistence type="predicted"/>
<name>A0ABU6MGF9_9BACI</name>
<comment type="caution">
    <text evidence="1">The sequence shown here is derived from an EMBL/GenBank/DDBJ whole genome shotgun (WGS) entry which is preliminary data.</text>
</comment>
<dbReference type="RefSeq" id="WP_157090747.1">
    <property type="nucleotide sequence ID" value="NZ_JARMAB010000016.1"/>
</dbReference>
<dbReference type="EMBL" id="JARMAB010000016">
    <property type="protein sequence ID" value="MED1203764.1"/>
    <property type="molecule type" value="Genomic_DNA"/>
</dbReference>
<evidence type="ECO:0000313" key="1">
    <source>
        <dbReference type="EMBL" id="MED1203764.1"/>
    </source>
</evidence>
<keyword evidence="2" id="KW-1185">Reference proteome</keyword>